<gene>
    <name evidence="7" type="primary">similar to Peritrophin-1</name>
    <name evidence="7" type="ORF">CLUMA_CG012346</name>
</gene>
<reference evidence="7 8" key="1">
    <citation type="submission" date="2015-04" db="EMBL/GenBank/DDBJ databases">
        <authorList>
            <person name="Syromyatnikov M.Y."/>
            <person name="Popov V.N."/>
        </authorList>
    </citation>
    <scope>NUCLEOTIDE SEQUENCE [LARGE SCALE GENOMIC DNA]</scope>
</reference>
<proteinExistence type="predicted"/>
<dbReference type="Pfam" id="PF01607">
    <property type="entry name" value="CBM_14"/>
    <property type="match status" value="2"/>
</dbReference>
<feature type="domain" description="Chitin-binding type-2" evidence="6">
    <location>
        <begin position="75"/>
        <end position="135"/>
    </location>
</feature>
<name>A0A1J1IFK5_9DIPT</name>
<dbReference type="InterPro" id="IPR002557">
    <property type="entry name" value="Chitin-bd_dom"/>
</dbReference>
<evidence type="ECO:0000259" key="6">
    <source>
        <dbReference type="PROSITE" id="PS50940"/>
    </source>
</evidence>
<dbReference type="PROSITE" id="PS50940">
    <property type="entry name" value="CHIT_BIND_II"/>
    <property type="match status" value="2"/>
</dbReference>
<dbReference type="PANTHER" id="PTHR23301:SF0">
    <property type="entry name" value="CHITIN-BINDING TYPE-2 DOMAIN-CONTAINING PROTEIN-RELATED"/>
    <property type="match status" value="1"/>
</dbReference>
<keyword evidence="4" id="KW-1015">Disulfide bond</keyword>
<keyword evidence="5" id="KW-0325">Glycoprotein</keyword>
<evidence type="ECO:0000313" key="7">
    <source>
        <dbReference type="EMBL" id="CRK98992.1"/>
    </source>
</evidence>
<dbReference type="InterPro" id="IPR036508">
    <property type="entry name" value="Chitin-bd_dom_sf"/>
</dbReference>
<evidence type="ECO:0000256" key="5">
    <source>
        <dbReference type="ARBA" id="ARBA00023180"/>
    </source>
</evidence>
<dbReference type="Proteomes" id="UP000183832">
    <property type="component" value="Unassembled WGS sequence"/>
</dbReference>
<accession>A0A1J1IFK5</accession>
<keyword evidence="8" id="KW-1185">Reference proteome</keyword>
<feature type="domain" description="Chitin-binding type-2" evidence="6">
    <location>
        <begin position="169"/>
        <end position="230"/>
    </location>
</feature>
<evidence type="ECO:0000256" key="4">
    <source>
        <dbReference type="ARBA" id="ARBA00023157"/>
    </source>
</evidence>
<dbReference type="SUPFAM" id="SSF57625">
    <property type="entry name" value="Invertebrate chitin-binding proteins"/>
    <property type="match status" value="2"/>
</dbReference>
<sequence length="233" mass="26504">MMMLRVSDLELKRNKLKICNLKNYEVIPDRCEWPEIADCRLSGETTTASDGQTTTVELEVTIVTDDGETTSNSYDPRCPLINDPLNVIHLPHEYDCSLFYKCDWGRAVLQNCPEYLHWSISADRCEWPEIADCRLSGETTTASDGQTTTVELEVTIVTDDGETISNICDPRCPLRNEEGSKVVHLPHEFDCTLFYKCDWCRAILHECPAGLYFDPFLSVCNYPEEVACRFVAI</sequence>
<dbReference type="Gene3D" id="2.170.140.10">
    <property type="entry name" value="Chitin binding domain"/>
    <property type="match status" value="2"/>
</dbReference>
<evidence type="ECO:0000256" key="3">
    <source>
        <dbReference type="ARBA" id="ARBA00022737"/>
    </source>
</evidence>
<evidence type="ECO:0000313" key="8">
    <source>
        <dbReference type="Proteomes" id="UP000183832"/>
    </source>
</evidence>
<dbReference type="STRING" id="568069.A0A1J1IFK5"/>
<evidence type="ECO:0000256" key="1">
    <source>
        <dbReference type="ARBA" id="ARBA00022669"/>
    </source>
</evidence>
<protein>
    <submittedName>
        <fullName evidence="7">CLUMA_CG012346, isoform A</fullName>
    </submittedName>
</protein>
<keyword evidence="3" id="KW-0677">Repeat</keyword>
<dbReference type="GO" id="GO:0005576">
    <property type="term" value="C:extracellular region"/>
    <property type="evidence" value="ECO:0007669"/>
    <property type="project" value="InterPro"/>
</dbReference>
<keyword evidence="2" id="KW-0732">Signal</keyword>
<dbReference type="GO" id="GO:0008061">
    <property type="term" value="F:chitin binding"/>
    <property type="evidence" value="ECO:0007669"/>
    <property type="project" value="UniProtKB-KW"/>
</dbReference>
<keyword evidence="1" id="KW-0147">Chitin-binding</keyword>
<dbReference type="OrthoDB" id="6020543at2759"/>
<dbReference type="EMBL" id="CVRI01000048">
    <property type="protein sequence ID" value="CRK98992.1"/>
    <property type="molecule type" value="Genomic_DNA"/>
</dbReference>
<dbReference type="AlphaFoldDB" id="A0A1J1IFK5"/>
<evidence type="ECO:0000256" key="2">
    <source>
        <dbReference type="ARBA" id="ARBA00022729"/>
    </source>
</evidence>
<organism evidence="7 8">
    <name type="scientific">Clunio marinus</name>
    <dbReference type="NCBI Taxonomy" id="568069"/>
    <lineage>
        <taxon>Eukaryota</taxon>
        <taxon>Metazoa</taxon>
        <taxon>Ecdysozoa</taxon>
        <taxon>Arthropoda</taxon>
        <taxon>Hexapoda</taxon>
        <taxon>Insecta</taxon>
        <taxon>Pterygota</taxon>
        <taxon>Neoptera</taxon>
        <taxon>Endopterygota</taxon>
        <taxon>Diptera</taxon>
        <taxon>Nematocera</taxon>
        <taxon>Chironomoidea</taxon>
        <taxon>Chironomidae</taxon>
        <taxon>Clunio</taxon>
    </lineage>
</organism>
<dbReference type="SMART" id="SM00494">
    <property type="entry name" value="ChtBD2"/>
    <property type="match status" value="2"/>
</dbReference>
<dbReference type="PANTHER" id="PTHR23301">
    <property type="entry name" value="CHITIN BINDING PERITROPHIN-A"/>
    <property type="match status" value="1"/>
</dbReference>
<dbReference type="InterPro" id="IPR051940">
    <property type="entry name" value="Chitin_bind-dev_reg"/>
</dbReference>